<dbReference type="InterPro" id="IPR039421">
    <property type="entry name" value="Type_1_exporter"/>
</dbReference>
<evidence type="ECO:0000256" key="5">
    <source>
        <dbReference type="ARBA" id="ARBA00022741"/>
    </source>
</evidence>
<feature type="transmembrane region" description="Helical" evidence="9">
    <location>
        <begin position="159"/>
        <end position="181"/>
    </location>
</feature>
<dbReference type="EMBL" id="JDRX01000019">
    <property type="protein sequence ID" value="KGN01632.1"/>
    <property type="molecule type" value="Genomic_DNA"/>
</dbReference>
<feature type="transmembrane region" description="Helical" evidence="9">
    <location>
        <begin position="63"/>
        <end position="80"/>
    </location>
</feature>
<organism evidence="12 13">
    <name type="scientific">Clostridium novyi A str. 4570</name>
    <dbReference type="NCBI Taxonomy" id="1444290"/>
    <lineage>
        <taxon>Bacteria</taxon>
        <taxon>Bacillati</taxon>
        <taxon>Bacillota</taxon>
        <taxon>Clostridia</taxon>
        <taxon>Eubacteriales</taxon>
        <taxon>Clostridiaceae</taxon>
        <taxon>Clostridium</taxon>
    </lineage>
</organism>
<keyword evidence="5" id="KW-0547">Nucleotide-binding</keyword>
<protein>
    <submittedName>
        <fullName evidence="12">ABC transporter ATP-binding protein</fullName>
    </submittedName>
</protein>
<reference evidence="12 13" key="1">
    <citation type="submission" date="2014-01" db="EMBL/GenBank/DDBJ databases">
        <title>Plasmidome dynamics in the species complex Clostridium novyi sensu lato converts strains of independent lineages into distinctly different pathogens.</title>
        <authorList>
            <person name="Skarin H."/>
            <person name="Segerman B."/>
        </authorList>
    </citation>
    <scope>NUCLEOTIDE SEQUENCE [LARGE SCALE GENOMIC DNA]</scope>
    <source>
        <strain evidence="12 13">4570</strain>
    </source>
</reference>
<dbReference type="SUPFAM" id="SSF90123">
    <property type="entry name" value="ABC transporter transmembrane region"/>
    <property type="match status" value="1"/>
</dbReference>
<dbReference type="InterPro" id="IPR036640">
    <property type="entry name" value="ABC1_TM_sf"/>
</dbReference>
<dbReference type="PROSITE" id="PS50929">
    <property type="entry name" value="ABC_TM1F"/>
    <property type="match status" value="1"/>
</dbReference>
<comment type="subcellular location">
    <subcellularLocation>
        <location evidence="1">Cell membrane</location>
        <topology evidence="1">Multi-pass membrane protein</topology>
    </subcellularLocation>
</comment>
<dbReference type="Pfam" id="PF00664">
    <property type="entry name" value="ABC_membrane"/>
    <property type="match status" value="1"/>
</dbReference>
<dbReference type="PANTHER" id="PTHR24221">
    <property type="entry name" value="ATP-BINDING CASSETTE SUB-FAMILY B"/>
    <property type="match status" value="1"/>
</dbReference>
<dbReference type="PROSITE" id="PS00211">
    <property type="entry name" value="ABC_TRANSPORTER_1"/>
    <property type="match status" value="1"/>
</dbReference>
<keyword evidence="4 9" id="KW-0812">Transmembrane</keyword>
<keyword evidence="7 9" id="KW-1133">Transmembrane helix</keyword>
<evidence type="ECO:0000259" key="11">
    <source>
        <dbReference type="PROSITE" id="PS50929"/>
    </source>
</evidence>
<dbReference type="GO" id="GO:0016887">
    <property type="term" value="F:ATP hydrolysis activity"/>
    <property type="evidence" value="ECO:0007669"/>
    <property type="project" value="InterPro"/>
</dbReference>
<evidence type="ECO:0000256" key="9">
    <source>
        <dbReference type="SAM" id="Phobius"/>
    </source>
</evidence>
<accession>A0AA88ZRF8</accession>
<keyword evidence="6 12" id="KW-0067">ATP-binding</keyword>
<dbReference type="InterPro" id="IPR003593">
    <property type="entry name" value="AAA+_ATPase"/>
</dbReference>
<dbReference type="PANTHER" id="PTHR24221:SF653">
    <property type="entry name" value="TRANSPORT ATP-BINDING PROTEIN CYDC"/>
    <property type="match status" value="1"/>
</dbReference>
<dbReference type="InterPro" id="IPR027417">
    <property type="entry name" value="P-loop_NTPase"/>
</dbReference>
<dbReference type="FunFam" id="3.40.50.300:FF:000221">
    <property type="entry name" value="Multidrug ABC transporter ATP-binding protein"/>
    <property type="match status" value="1"/>
</dbReference>
<evidence type="ECO:0000256" key="2">
    <source>
        <dbReference type="ARBA" id="ARBA00022448"/>
    </source>
</evidence>
<evidence type="ECO:0000256" key="1">
    <source>
        <dbReference type="ARBA" id="ARBA00004651"/>
    </source>
</evidence>
<keyword evidence="3" id="KW-1003">Cell membrane</keyword>
<dbReference type="SUPFAM" id="SSF52540">
    <property type="entry name" value="P-loop containing nucleoside triphosphate hydrolases"/>
    <property type="match status" value="1"/>
</dbReference>
<evidence type="ECO:0000256" key="7">
    <source>
        <dbReference type="ARBA" id="ARBA00022989"/>
    </source>
</evidence>
<dbReference type="InterPro" id="IPR011527">
    <property type="entry name" value="ABC1_TM_dom"/>
</dbReference>
<evidence type="ECO:0000313" key="12">
    <source>
        <dbReference type="EMBL" id="KGN01632.1"/>
    </source>
</evidence>
<feature type="domain" description="ABC transmembrane type-1" evidence="11">
    <location>
        <begin position="24"/>
        <end position="307"/>
    </location>
</feature>
<evidence type="ECO:0000256" key="4">
    <source>
        <dbReference type="ARBA" id="ARBA00022692"/>
    </source>
</evidence>
<feature type="transmembrane region" description="Helical" evidence="9">
    <location>
        <begin position="20"/>
        <end position="43"/>
    </location>
</feature>
<dbReference type="Gene3D" id="3.40.50.300">
    <property type="entry name" value="P-loop containing nucleotide triphosphate hydrolases"/>
    <property type="match status" value="1"/>
</dbReference>
<dbReference type="Proteomes" id="UP000030016">
    <property type="component" value="Unassembled WGS sequence"/>
</dbReference>
<proteinExistence type="predicted"/>
<evidence type="ECO:0000313" key="13">
    <source>
        <dbReference type="Proteomes" id="UP000030016"/>
    </source>
</evidence>
<dbReference type="GO" id="GO:0005886">
    <property type="term" value="C:plasma membrane"/>
    <property type="evidence" value="ECO:0007669"/>
    <property type="project" value="UniProtKB-SubCell"/>
</dbReference>
<dbReference type="GO" id="GO:0140359">
    <property type="term" value="F:ABC-type transporter activity"/>
    <property type="evidence" value="ECO:0007669"/>
    <property type="project" value="InterPro"/>
</dbReference>
<evidence type="ECO:0000259" key="10">
    <source>
        <dbReference type="PROSITE" id="PS50893"/>
    </source>
</evidence>
<dbReference type="RefSeq" id="WP_039250221.1">
    <property type="nucleotide sequence ID" value="NZ_JDRX01000019.1"/>
</dbReference>
<dbReference type="Gene3D" id="1.20.1560.10">
    <property type="entry name" value="ABC transporter type 1, transmembrane domain"/>
    <property type="match status" value="1"/>
</dbReference>
<dbReference type="AlphaFoldDB" id="A0AA88ZRF8"/>
<name>A0AA88ZRF8_CLONO</name>
<dbReference type="PROSITE" id="PS50893">
    <property type="entry name" value="ABC_TRANSPORTER_2"/>
    <property type="match status" value="1"/>
</dbReference>
<keyword evidence="2" id="KW-0813">Transport</keyword>
<feature type="transmembrane region" description="Helical" evidence="9">
    <location>
        <begin position="250"/>
        <end position="272"/>
    </location>
</feature>
<evidence type="ECO:0000256" key="6">
    <source>
        <dbReference type="ARBA" id="ARBA00022840"/>
    </source>
</evidence>
<dbReference type="SMART" id="SM00382">
    <property type="entry name" value="AAA"/>
    <property type="match status" value="1"/>
</dbReference>
<dbReference type="GO" id="GO:0034040">
    <property type="term" value="F:ATPase-coupled lipid transmembrane transporter activity"/>
    <property type="evidence" value="ECO:0007669"/>
    <property type="project" value="TreeGrafter"/>
</dbReference>
<feature type="transmembrane region" description="Helical" evidence="9">
    <location>
        <begin position="133"/>
        <end position="153"/>
    </location>
</feature>
<evidence type="ECO:0000256" key="8">
    <source>
        <dbReference type="ARBA" id="ARBA00023136"/>
    </source>
</evidence>
<dbReference type="InterPro" id="IPR003439">
    <property type="entry name" value="ABC_transporter-like_ATP-bd"/>
</dbReference>
<keyword evidence="8 9" id="KW-0472">Membrane</keyword>
<sequence>MRRRGIVIMGKLIGLIKPLLHVMVVTITMGVLGFLASIFITIYGGIGVSKIMGFNVPMSMKKIFIIIGVLAISRGLLRYLEQFTGHFIAFKLLAILRDKVFKKLRELSPAKLEGEEKGNLISIITSDIELLEVFYAHTIAPISIAIIVSIFMICYVGKIHMYFGIISFLAYITIGFIIPYFSSKLGSKAGLNYRNAVGNINSFMLDSLKGMREIVMFNLGEKRLNSINSKGKSLNSELDTIKKHEGVIRAFTDSTILIFISVMLFTGIYLYGQNVITVKDVIVSTIALMSSFGPVVALSNLSNNLVQTLASGDRVLNLLEETPAVEEISDGENCSFGDIEVNGLTFSYNNEEILKDINADFNKGEIIGIVGDSGCGKSTFLKLIMRFWDTKKGHIKINNKEIKNINTKSLREMQSFVTQETFLFNDTIEENIRLGKKDATLDEIKNAAKKASIHDFIETLPKGYKTNIGELGENLSGGERQRLGIARAFLHDGDIILLDEPTSNLDSLNEKAIIKTIKEESSEKTVIVVSHRMSTVAIADSIYSINNKKMIKLEEYQHLVS</sequence>
<dbReference type="Pfam" id="PF00005">
    <property type="entry name" value="ABC_tran"/>
    <property type="match status" value="1"/>
</dbReference>
<comment type="caution">
    <text evidence="12">The sequence shown here is derived from an EMBL/GenBank/DDBJ whole genome shotgun (WGS) entry which is preliminary data.</text>
</comment>
<dbReference type="InterPro" id="IPR017871">
    <property type="entry name" value="ABC_transporter-like_CS"/>
</dbReference>
<dbReference type="GO" id="GO:0005524">
    <property type="term" value="F:ATP binding"/>
    <property type="evidence" value="ECO:0007669"/>
    <property type="project" value="UniProtKB-KW"/>
</dbReference>
<gene>
    <name evidence="12" type="ORF">Z969_08100</name>
</gene>
<evidence type="ECO:0000256" key="3">
    <source>
        <dbReference type="ARBA" id="ARBA00022475"/>
    </source>
</evidence>
<feature type="domain" description="ABC transporter" evidence="10">
    <location>
        <begin position="339"/>
        <end position="561"/>
    </location>
</feature>